<proteinExistence type="predicted"/>
<reference evidence="3 4" key="1">
    <citation type="submission" date="2018-05" db="EMBL/GenBank/DDBJ databases">
        <title>Evolution of GPA BGCs.</title>
        <authorList>
            <person name="Waglechner N."/>
            <person name="Wright G.D."/>
        </authorList>
    </citation>
    <scope>NUCLEOTIDE SEQUENCE [LARGE SCALE GENOMIC DNA]</scope>
    <source>
        <strain evidence="3 4">A82846</strain>
    </source>
</reference>
<sequence>MFETRRRRTTAENDPKIRLKQLATARRTAIPDPATEWVDETPTAQPSQPAVRERLKNLRLPVVATAAVVVACCAAIGILVAQPEKEVPPLLPAAAVSSDPRPSTGRIVVSVVGRIPKPGLITLPEGSRVADAIQAAGGASDVDALTLNMARRLADGEQIYVGIPPPPEAAPAPQSKPAKLDLNTATTAQLDDLPGVGAVTAQRILDFRAERGPFTAVEQLRQIDGIGESRYSKLKDLVTVR</sequence>
<dbReference type="InterPro" id="IPR051675">
    <property type="entry name" value="Endo/Exo/Phosphatase_dom_1"/>
</dbReference>
<dbReference type="OrthoDB" id="9758724at2"/>
<dbReference type="InterPro" id="IPR010994">
    <property type="entry name" value="RuvA_2-like"/>
</dbReference>
<dbReference type="SMART" id="SM00278">
    <property type="entry name" value="HhH1"/>
    <property type="match status" value="2"/>
</dbReference>
<name>A0A428Z7F9_KIBAR</name>
<dbReference type="GO" id="GO:0003677">
    <property type="term" value="F:DNA binding"/>
    <property type="evidence" value="ECO:0007669"/>
    <property type="project" value="InterPro"/>
</dbReference>
<dbReference type="RefSeq" id="WP_125727434.1">
    <property type="nucleotide sequence ID" value="NZ_QHKI01000019.1"/>
</dbReference>
<dbReference type="PANTHER" id="PTHR21180">
    <property type="entry name" value="ENDONUCLEASE/EXONUCLEASE/PHOSPHATASE FAMILY DOMAIN-CONTAINING PROTEIN 1"/>
    <property type="match status" value="1"/>
</dbReference>
<keyword evidence="1" id="KW-1133">Transmembrane helix</keyword>
<evidence type="ECO:0000256" key="1">
    <source>
        <dbReference type="SAM" id="Phobius"/>
    </source>
</evidence>
<dbReference type="SUPFAM" id="SSF47781">
    <property type="entry name" value="RuvA domain 2-like"/>
    <property type="match status" value="1"/>
</dbReference>
<dbReference type="GO" id="GO:0015628">
    <property type="term" value="P:protein secretion by the type II secretion system"/>
    <property type="evidence" value="ECO:0007669"/>
    <property type="project" value="TreeGrafter"/>
</dbReference>
<comment type="caution">
    <text evidence="3">The sequence shown here is derived from an EMBL/GenBank/DDBJ whole genome shotgun (WGS) entry which is preliminary data.</text>
</comment>
<dbReference type="NCBIfam" id="TIGR00426">
    <property type="entry name" value="competence protein ComEA helix-hairpin-helix repeat region"/>
    <property type="match status" value="1"/>
</dbReference>
<evidence type="ECO:0000259" key="2">
    <source>
        <dbReference type="SMART" id="SM00278"/>
    </source>
</evidence>
<dbReference type="InterPro" id="IPR019554">
    <property type="entry name" value="Soluble_ligand-bd"/>
</dbReference>
<keyword evidence="1" id="KW-0472">Membrane</keyword>
<accession>A0A428Z7F9</accession>
<gene>
    <name evidence="3" type="ORF">DMH04_23150</name>
</gene>
<dbReference type="InterPro" id="IPR003583">
    <property type="entry name" value="Hlx-hairpin-Hlx_DNA-bd_motif"/>
</dbReference>
<dbReference type="AlphaFoldDB" id="A0A428Z7F9"/>
<dbReference type="PANTHER" id="PTHR21180:SF32">
    <property type="entry name" value="ENDONUCLEASE_EXONUCLEASE_PHOSPHATASE FAMILY DOMAIN-CONTAINING PROTEIN 1"/>
    <property type="match status" value="1"/>
</dbReference>
<dbReference type="EMBL" id="QHKI01000019">
    <property type="protein sequence ID" value="RSM83543.1"/>
    <property type="molecule type" value="Genomic_DNA"/>
</dbReference>
<feature type="domain" description="Helix-hairpin-helix DNA-binding motif class 1" evidence="2">
    <location>
        <begin position="188"/>
        <end position="207"/>
    </location>
</feature>
<dbReference type="Pfam" id="PF10531">
    <property type="entry name" value="SLBB"/>
    <property type="match status" value="1"/>
</dbReference>
<protein>
    <submittedName>
        <fullName evidence="3">Competence protein ComEA</fullName>
    </submittedName>
</protein>
<evidence type="ECO:0000313" key="3">
    <source>
        <dbReference type="EMBL" id="RSM83543.1"/>
    </source>
</evidence>
<keyword evidence="1" id="KW-0812">Transmembrane</keyword>
<dbReference type="GO" id="GO:0015627">
    <property type="term" value="C:type II protein secretion system complex"/>
    <property type="evidence" value="ECO:0007669"/>
    <property type="project" value="TreeGrafter"/>
</dbReference>
<dbReference type="InterPro" id="IPR004509">
    <property type="entry name" value="Competence_ComEA_HhH"/>
</dbReference>
<dbReference type="Pfam" id="PF12836">
    <property type="entry name" value="HHH_3"/>
    <property type="match status" value="1"/>
</dbReference>
<feature type="domain" description="Helix-hairpin-helix DNA-binding motif class 1" evidence="2">
    <location>
        <begin position="218"/>
        <end position="237"/>
    </location>
</feature>
<dbReference type="GO" id="GO:0006281">
    <property type="term" value="P:DNA repair"/>
    <property type="evidence" value="ECO:0007669"/>
    <property type="project" value="InterPro"/>
</dbReference>
<dbReference type="Gene3D" id="1.10.150.320">
    <property type="entry name" value="Photosystem II 12 kDa extrinsic protein"/>
    <property type="match status" value="1"/>
</dbReference>
<evidence type="ECO:0000313" key="4">
    <source>
        <dbReference type="Proteomes" id="UP000287547"/>
    </source>
</evidence>
<organism evidence="3 4">
    <name type="scientific">Kibdelosporangium aridum</name>
    <dbReference type="NCBI Taxonomy" id="2030"/>
    <lineage>
        <taxon>Bacteria</taxon>
        <taxon>Bacillati</taxon>
        <taxon>Actinomycetota</taxon>
        <taxon>Actinomycetes</taxon>
        <taxon>Pseudonocardiales</taxon>
        <taxon>Pseudonocardiaceae</taxon>
        <taxon>Kibdelosporangium</taxon>
    </lineage>
</organism>
<feature type="transmembrane region" description="Helical" evidence="1">
    <location>
        <begin position="62"/>
        <end position="81"/>
    </location>
</feature>
<dbReference type="Proteomes" id="UP000287547">
    <property type="component" value="Unassembled WGS sequence"/>
</dbReference>